<dbReference type="AlphaFoldDB" id="A0A1Y2HEU9"/>
<dbReference type="Proteomes" id="UP000193411">
    <property type="component" value="Unassembled WGS sequence"/>
</dbReference>
<feature type="transmembrane region" description="Helical" evidence="7">
    <location>
        <begin position="244"/>
        <end position="264"/>
    </location>
</feature>
<organism evidence="8 9">
    <name type="scientific">Catenaria anguillulae PL171</name>
    <dbReference type="NCBI Taxonomy" id="765915"/>
    <lineage>
        <taxon>Eukaryota</taxon>
        <taxon>Fungi</taxon>
        <taxon>Fungi incertae sedis</taxon>
        <taxon>Blastocladiomycota</taxon>
        <taxon>Blastocladiomycetes</taxon>
        <taxon>Blastocladiales</taxon>
        <taxon>Catenariaceae</taxon>
        <taxon>Catenaria</taxon>
    </lineage>
</organism>
<keyword evidence="9" id="KW-1185">Reference proteome</keyword>
<dbReference type="GO" id="GO:0022857">
    <property type="term" value="F:transmembrane transporter activity"/>
    <property type="evidence" value="ECO:0007669"/>
    <property type="project" value="UniProtKB-UniRule"/>
</dbReference>
<dbReference type="PANTHER" id="PTHR12385">
    <property type="entry name" value="CHOLINE TRANSPORTER-LIKE (SLC FAMILY 44)"/>
    <property type="match status" value="1"/>
</dbReference>
<dbReference type="PANTHER" id="PTHR12385:SF14">
    <property type="entry name" value="CHOLINE TRANSPORTER-LIKE 2"/>
    <property type="match status" value="1"/>
</dbReference>
<feature type="transmembrane region" description="Helical" evidence="7">
    <location>
        <begin position="458"/>
        <end position="480"/>
    </location>
</feature>
<evidence type="ECO:0000256" key="6">
    <source>
        <dbReference type="ARBA" id="ARBA00023180"/>
    </source>
</evidence>
<keyword evidence="4 7" id="KW-1133">Transmembrane helix</keyword>
<name>A0A1Y2HEU9_9FUNG</name>
<dbReference type="EMBL" id="MCFL01000038">
    <property type="protein sequence ID" value="ORZ33107.1"/>
    <property type="molecule type" value="Genomic_DNA"/>
</dbReference>
<evidence type="ECO:0000313" key="8">
    <source>
        <dbReference type="EMBL" id="ORZ33107.1"/>
    </source>
</evidence>
<keyword evidence="5 7" id="KW-0472">Membrane</keyword>
<feature type="transmembrane region" description="Helical" evidence="7">
    <location>
        <begin position="294"/>
        <end position="315"/>
    </location>
</feature>
<evidence type="ECO:0000256" key="1">
    <source>
        <dbReference type="ARBA" id="ARBA00004141"/>
    </source>
</evidence>
<dbReference type="GO" id="GO:0005886">
    <property type="term" value="C:plasma membrane"/>
    <property type="evidence" value="ECO:0007669"/>
    <property type="project" value="UniProtKB-SubCell"/>
</dbReference>
<keyword evidence="3 7" id="KW-0812">Transmembrane</keyword>
<evidence type="ECO:0000256" key="7">
    <source>
        <dbReference type="RuleBase" id="RU368066"/>
    </source>
</evidence>
<feature type="transmembrane region" description="Helical" evidence="7">
    <location>
        <begin position="591"/>
        <end position="611"/>
    </location>
</feature>
<protein>
    <recommendedName>
        <fullName evidence="7">Protein PNS1</fullName>
    </recommendedName>
</protein>
<evidence type="ECO:0000256" key="3">
    <source>
        <dbReference type="ARBA" id="ARBA00022692"/>
    </source>
</evidence>
<accession>A0A1Y2HEU9</accession>
<evidence type="ECO:0000313" key="9">
    <source>
        <dbReference type="Proteomes" id="UP000193411"/>
    </source>
</evidence>
<evidence type="ECO:0000256" key="2">
    <source>
        <dbReference type="ARBA" id="ARBA00007168"/>
    </source>
</evidence>
<sequence length="660" mass="73127">MGKKKEASPAPAAPEVQRTAVVDPQAQEQYKKPVGVQAGRSCRDVFFMILFLLFWVGMVVIAVLAFRNGDFNRLTHGVDSWGNLCGSMNPAVNGIAAFDATNKPYLHYMNPLVDPVVKVCVEKCPVSQQIVCVYGATPSTNLVTLNQQRANGTCFPALADTQNVFYRCVPVNAINLAAEQALNSNSTASRIANVVATDMNASEMATKISQTLADSWPVILGMSGVALVISFVWLLLLNFFAGPLVWLTVILANISMGAITAFVWSNWNAVRTGGQVRLTGNSTLDTQMYNQTTLLIIGVITGVVFAVIFLISIAARRRIKLAIVIIRETSKAVRVMPMIFLFPVFKYVFTTGLFAFFVAVFALLSTSGQAISGAATNTAVTQLQNQGQGNLVRYVTPDRVLYFMQIYFVFGFLWTWQFILGVWQTTIAGAVATWYWSRVKTNLPRFPVAGAFWRCFRYHLGSIALGSMLIAIVQLIRLLLAEAQRKLKGSGNKTAQYILSCLQCCFWCLEKFMKFINKNAYIEVAVYGYSFCEAARTAFQLLFRNAFRVVVVDKVSNFLLFLGKVFITAVTCVIALAVLNQRYSNLSEFFAVPLIFIFVISWIIASTFASVVDMGIDTLFLCFCEDTERHDGSANNPYYMSKELKEFTDKNKGKVPDIAS</sequence>
<evidence type="ECO:0000256" key="5">
    <source>
        <dbReference type="ARBA" id="ARBA00023136"/>
    </source>
</evidence>
<feature type="transmembrane region" description="Helical" evidence="7">
    <location>
        <begin position="558"/>
        <end position="579"/>
    </location>
</feature>
<feature type="transmembrane region" description="Helical" evidence="7">
    <location>
        <begin position="335"/>
        <end position="364"/>
    </location>
</feature>
<dbReference type="InterPro" id="IPR007603">
    <property type="entry name" value="Choline_transptr-like"/>
</dbReference>
<evidence type="ECO:0000256" key="4">
    <source>
        <dbReference type="ARBA" id="ARBA00022989"/>
    </source>
</evidence>
<comment type="similarity">
    <text evidence="2 7">Belongs to the CTL (choline transporter-like) family.</text>
</comment>
<feature type="transmembrane region" description="Helical" evidence="7">
    <location>
        <begin position="406"/>
        <end position="437"/>
    </location>
</feature>
<keyword evidence="6" id="KW-0325">Glycoprotein</keyword>
<gene>
    <name evidence="8" type="ORF">BCR44DRAFT_90847</name>
</gene>
<reference evidence="8 9" key="1">
    <citation type="submission" date="2016-07" db="EMBL/GenBank/DDBJ databases">
        <title>Pervasive Adenine N6-methylation of Active Genes in Fungi.</title>
        <authorList>
            <consortium name="DOE Joint Genome Institute"/>
            <person name="Mondo S.J."/>
            <person name="Dannebaum R.O."/>
            <person name="Kuo R.C."/>
            <person name="Labutti K."/>
            <person name="Haridas S."/>
            <person name="Kuo A."/>
            <person name="Salamov A."/>
            <person name="Ahrendt S.R."/>
            <person name="Lipzen A."/>
            <person name="Sullivan W."/>
            <person name="Andreopoulos W.B."/>
            <person name="Clum A."/>
            <person name="Lindquist E."/>
            <person name="Daum C."/>
            <person name="Ramamoorthy G.K."/>
            <person name="Gryganskyi A."/>
            <person name="Culley D."/>
            <person name="Magnuson J.K."/>
            <person name="James T.Y."/>
            <person name="O'Malley M.A."/>
            <person name="Stajich J.E."/>
            <person name="Spatafora J.W."/>
            <person name="Visel A."/>
            <person name="Grigoriev I.V."/>
        </authorList>
    </citation>
    <scope>NUCLEOTIDE SEQUENCE [LARGE SCALE GENOMIC DNA]</scope>
    <source>
        <strain evidence="8 9">PL171</strain>
    </source>
</reference>
<proteinExistence type="inferred from homology"/>
<comment type="subcellular location">
    <subcellularLocation>
        <location evidence="7">Cell membrane</location>
        <topology evidence="7">Multi-pass membrane protein</topology>
    </subcellularLocation>
    <subcellularLocation>
        <location evidence="1">Membrane</location>
        <topology evidence="1">Multi-pass membrane protein</topology>
    </subcellularLocation>
</comment>
<dbReference type="Pfam" id="PF04515">
    <property type="entry name" value="Choline_transpo"/>
    <property type="match status" value="1"/>
</dbReference>
<comment type="function">
    <text evidence="7">Probably involved in transport through the plasma membrane.</text>
</comment>
<dbReference type="OrthoDB" id="420519at2759"/>
<feature type="transmembrane region" description="Helical" evidence="7">
    <location>
        <begin position="45"/>
        <end position="66"/>
    </location>
</feature>
<feature type="transmembrane region" description="Helical" evidence="7">
    <location>
        <begin position="216"/>
        <end position="237"/>
    </location>
</feature>
<comment type="caution">
    <text evidence="8">The sequence shown here is derived from an EMBL/GenBank/DDBJ whole genome shotgun (WGS) entry which is preliminary data.</text>
</comment>